<dbReference type="GO" id="GO:0016491">
    <property type="term" value="F:oxidoreductase activity"/>
    <property type="evidence" value="ECO:0007669"/>
    <property type="project" value="InterPro"/>
</dbReference>
<accession>A0A014P585</accession>
<dbReference type="SUPFAM" id="SSF51735">
    <property type="entry name" value="NAD(P)-binding Rossmann-fold domains"/>
    <property type="match status" value="1"/>
</dbReference>
<dbReference type="EMBL" id="JELW01000036">
    <property type="protein sequence ID" value="EXU97453.1"/>
    <property type="molecule type" value="Genomic_DNA"/>
</dbReference>
<dbReference type="SMART" id="SM00829">
    <property type="entry name" value="PKS_ER"/>
    <property type="match status" value="1"/>
</dbReference>
<evidence type="ECO:0000313" key="3">
    <source>
        <dbReference type="Proteomes" id="UP000030151"/>
    </source>
</evidence>
<dbReference type="HOGENOM" id="CLU_026673_3_3_1"/>
<dbReference type="InterPro" id="IPR036291">
    <property type="entry name" value="NAD(P)-bd_dom_sf"/>
</dbReference>
<dbReference type="Gene3D" id="3.90.180.10">
    <property type="entry name" value="Medium-chain alcohol dehydrogenases, catalytic domain"/>
    <property type="match status" value="1"/>
</dbReference>
<dbReference type="Pfam" id="PF08240">
    <property type="entry name" value="ADH_N"/>
    <property type="match status" value="1"/>
</dbReference>
<proteinExistence type="predicted"/>
<feature type="domain" description="Enoyl reductase (ER)" evidence="1">
    <location>
        <begin position="14"/>
        <end position="332"/>
    </location>
</feature>
<dbReference type="PANTHER" id="PTHR44013">
    <property type="entry name" value="ZINC-TYPE ALCOHOL DEHYDROGENASE-LIKE PROTEIN C16A3.02C"/>
    <property type="match status" value="1"/>
</dbReference>
<protein>
    <submittedName>
        <fullName evidence="2">Zinc-binding dehydrogenase</fullName>
    </submittedName>
</protein>
<dbReference type="InterPro" id="IPR052733">
    <property type="entry name" value="Chloroplast_QOR"/>
</dbReference>
<dbReference type="SUPFAM" id="SSF50129">
    <property type="entry name" value="GroES-like"/>
    <property type="match status" value="1"/>
</dbReference>
<dbReference type="InterPro" id="IPR013154">
    <property type="entry name" value="ADH-like_N"/>
</dbReference>
<reference evidence="2 3" key="1">
    <citation type="submission" date="2014-02" db="EMBL/GenBank/DDBJ databases">
        <title>The genome sequence of the entomopathogenic fungus Metarhizium robertsii ARSEF 2575.</title>
        <authorList>
            <person name="Giuliano Garisto Donzelli B."/>
            <person name="Roe B.A."/>
            <person name="Macmil S.L."/>
            <person name="Krasnoff S.B."/>
            <person name="Gibson D.M."/>
        </authorList>
    </citation>
    <scope>NUCLEOTIDE SEQUENCE [LARGE SCALE GENOMIC DNA]</scope>
    <source>
        <strain evidence="2 3">ARSEF 2575</strain>
    </source>
</reference>
<dbReference type="CDD" id="cd08267">
    <property type="entry name" value="MDR1"/>
    <property type="match status" value="1"/>
</dbReference>
<dbReference type="Proteomes" id="UP000030151">
    <property type="component" value="Unassembled WGS sequence"/>
</dbReference>
<dbReference type="Gene3D" id="3.40.50.720">
    <property type="entry name" value="NAD(P)-binding Rossmann-like Domain"/>
    <property type="match status" value="1"/>
</dbReference>
<dbReference type="AlphaFoldDB" id="A0A014P585"/>
<evidence type="ECO:0000313" key="2">
    <source>
        <dbReference type="EMBL" id="EXU97453.1"/>
    </source>
</evidence>
<comment type="caution">
    <text evidence="2">The sequence shown here is derived from an EMBL/GenBank/DDBJ whole genome shotgun (WGS) entry which is preliminary data.</text>
</comment>
<name>A0A014P585_9HYPO</name>
<organism evidence="2 3">
    <name type="scientific">Metarhizium robertsii</name>
    <dbReference type="NCBI Taxonomy" id="568076"/>
    <lineage>
        <taxon>Eukaryota</taxon>
        <taxon>Fungi</taxon>
        <taxon>Dikarya</taxon>
        <taxon>Ascomycota</taxon>
        <taxon>Pezizomycotina</taxon>
        <taxon>Sordariomycetes</taxon>
        <taxon>Hypocreomycetidae</taxon>
        <taxon>Hypocreales</taxon>
        <taxon>Clavicipitaceae</taxon>
        <taxon>Metarhizium</taxon>
    </lineage>
</organism>
<dbReference type="InterPro" id="IPR011032">
    <property type="entry name" value="GroES-like_sf"/>
</dbReference>
<sequence length="338" mass="35178">MADMKAWQLATPGEVQDTLKLTTVARPAPALKPSEIQVRVISAAINPADHKVPAMGFGARAILPFPKTVGMDLSGEVVSAGSAVTDVLVGDRVMARLSPLRRPGSLSEYVTVPRDGYARLSRTVDPDVAAAVGTAGLTAYQSIKPYVRPGDKVFINGGSGGVGTFGIQIAKLLGCHVTVSCSAAKAALCRSLGADDVIDYTGADVVAELVARGRVFSLIADNVGCDPPGLYARAAGRVLLPGGVFVIVAAGRHIGHAASALATLLRPSFLGGGTNKVVLYMASNNREDWAALAQWVNEGKLTAVVDKTFAFDHAREAFEHLQTGSARGKVVLHVSSKD</sequence>
<dbReference type="eggNOG" id="KOG1198">
    <property type="taxonomic scope" value="Eukaryota"/>
</dbReference>
<gene>
    <name evidence="2" type="ORF">X797_009362</name>
</gene>
<dbReference type="Pfam" id="PF13602">
    <property type="entry name" value="ADH_zinc_N_2"/>
    <property type="match status" value="1"/>
</dbReference>
<dbReference type="OrthoDB" id="201656at2759"/>
<dbReference type="InterPro" id="IPR020843">
    <property type="entry name" value="ER"/>
</dbReference>
<dbReference type="PANTHER" id="PTHR44013:SF1">
    <property type="entry name" value="ZINC-TYPE ALCOHOL DEHYDROGENASE-LIKE PROTEIN C16A3.02C"/>
    <property type="match status" value="1"/>
</dbReference>
<evidence type="ECO:0000259" key="1">
    <source>
        <dbReference type="SMART" id="SM00829"/>
    </source>
</evidence>